<dbReference type="OrthoDB" id="5799464at2759"/>
<keyword evidence="2" id="KW-1185">Reference proteome</keyword>
<reference evidence="2" key="1">
    <citation type="submission" date="2017-10" db="EMBL/GenBank/DDBJ databases">
        <title>Rapid genome shrinkage in a self-fertile nematode reveals novel sperm competition proteins.</title>
        <authorList>
            <person name="Yin D."/>
            <person name="Schwarz E.M."/>
            <person name="Thomas C.G."/>
            <person name="Felde R.L."/>
            <person name="Korf I.F."/>
            <person name="Cutter A.D."/>
            <person name="Schartner C.M."/>
            <person name="Ralston E.J."/>
            <person name="Meyer B.J."/>
            <person name="Haag E.S."/>
        </authorList>
    </citation>
    <scope>NUCLEOTIDE SEQUENCE [LARGE SCALE GENOMIC DNA]</scope>
    <source>
        <strain evidence="2">JU1422</strain>
    </source>
</reference>
<protein>
    <recommendedName>
        <fullName evidence="3">SXP/RAL-2 family protein Ani s 5-like cation-binding domain-containing protein</fullName>
    </recommendedName>
</protein>
<proteinExistence type="predicted"/>
<dbReference type="EMBL" id="PDUG01000005">
    <property type="protein sequence ID" value="PIC25357.1"/>
    <property type="molecule type" value="Genomic_DNA"/>
</dbReference>
<organism evidence="1 2">
    <name type="scientific">Caenorhabditis nigoni</name>
    <dbReference type="NCBI Taxonomy" id="1611254"/>
    <lineage>
        <taxon>Eukaryota</taxon>
        <taxon>Metazoa</taxon>
        <taxon>Ecdysozoa</taxon>
        <taxon>Nematoda</taxon>
        <taxon>Chromadorea</taxon>
        <taxon>Rhabditida</taxon>
        <taxon>Rhabditina</taxon>
        <taxon>Rhabditomorpha</taxon>
        <taxon>Rhabditoidea</taxon>
        <taxon>Rhabditidae</taxon>
        <taxon>Peloderinae</taxon>
        <taxon>Caenorhabditis</taxon>
    </lineage>
</organism>
<evidence type="ECO:0000313" key="2">
    <source>
        <dbReference type="Proteomes" id="UP000230233"/>
    </source>
</evidence>
<dbReference type="AlphaFoldDB" id="A0A2G5TDL7"/>
<evidence type="ECO:0008006" key="3">
    <source>
        <dbReference type="Google" id="ProtNLM"/>
    </source>
</evidence>
<accession>A0A2G5TDL7</accession>
<evidence type="ECO:0000313" key="1">
    <source>
        <dbReference type="EMBL" id="PIC25357.1"/>
    </source>
</evidence>
<name>A0A2G5TDL7_9PELO</name>
<dbReference type="Proteomes" id="UP000230233">
    <property type="component" value="Chromosome V"/>
</dbReference>
<gene>
    <name evidence="1" type="primary">Cni-Y75B7AR.1</name>
    <name evidence="1" type="synonym">Cnig_chr_V.g18319</name>
    <name evidence="1" type="ORF">B9Z55_018319</name>
</gene>
<sequence length="184" mass="20365">MIELNITTKLFFRDFVRFEPSCLGSRKRHRWCAENEQEIMISTRLSILALALIGAALARPQFPGGPPPGMSPVPPPIAAVLPPETLARLEAIHADSSLSELDKHKAIDEIMVNLPDEVADRIPPPPGFAQLPADVQSQLKTIHRDKSLDFQGRQAAIRGVLDNLAPEYKRLLPPPPPGFPQHRQ</sequence>
<comment type="caution">
    <text evidence="1">The sequence shown here is derived from an EMBL/GenBank/DDBJ whole genome shotgun (WGS) entry which is preliminary data.</text>
</comment>